<evidence type="ECO:0000256" key="11">
    <source>
        <dbReference type="ARBA" id="ARBA00023004"/>
    </source>
</evidence>
<feature type="binding site" description="axial binding residue" evidence="26">
    <location>
        <position position="440"/>
    </location>
    <ligand>
        <name>heme</name>
        <dbReference type="ChEBI" id="CHEBI:30413"/>
    </ligand>
    <ligandPart>
        <name>Fe</name>
        <dbReference type="ChEBI" id="CHEBI:18248"/>
    </ligandPart>
</feature>
<keyword evidence="6 26" id="KW-0349">Heme</keyword>
<dbReference type="FunFam" id="1.10.630.10:FF:000028">
    <property type="entry name" value="Cytochrome p450 51g1"/>
    <property type="match status" value="1"/>
</dbReference>
<evidence type="ECO:0000256" key="3">
    <source>
        <dbReference type="ARBA" id="ARBA00010617"/>
    </source>
</evidence>
<keyword evidence="9" id="KW-0752">Steroid biosynthesis</keyword>
<protein>
    <recommendedName>
        <fullName evidence="25">Obtusifoliol 14-alpha demethylase</fullName>
        <ecNumber evidence="19">1.14.14.154</ecNumber>
    </recommendedName>
    <alternativeName>
        <fullName evidence="20">CYPLI</fullName>
    </alternativeName>
    <alternativeName>
        <fullName evidence="22">Cytochrome P450 51</fullName>
    </alternativeName>
    <alternativeName>
        <fullName evidence="21">Cytochrome P450-LIA1</fullName>
    </alternativeName>
</protein>
<proteinExistence type="inferred from homology"/>
<evidence type="ECO:0000256" key="20">
    <source>
        <dbReference type="ARBA" id="ARBA00042370"/>
    </source>
</evidence>
<evidence type="ECO:0000256" key="12">
    <source>
        <dbReference type="ARBA" id="ARBA00023011"/>
    </source>
</evidence>
<dbReference type="Pfam" id="PF00067">
    <property type="entry name" value="p450"/>
    <property type="match status" value="1"/>
</dbReference>
<dbReference type="GO" id="GO:0008398">
    <property type="term" value="F:sterol 14-demethylase activity"/>
    <property type="evidence" value="ECO:0007669"/>
    <property type="project" value="UniProtKB-EC"/>
</dbReference>
<evidence type="ECO:0000313" key="28">
    <source>
        <dbReference type="EMBL" id="CAD6265547.1"/>
    </source>
</evidence>
<comment type="subcellular location">
    <subcellularLocation>
        <location evidence="2">Membrane</location>
        <topology evidence="2">Single-pass membrane protein</topology>
    </subcellularLocation>
</comment>
<evidence type="ECO:0000256" key="14">
    <source>
        <dbReference type="ARBA" id="ARBA00023098"/>
    </source>
</evidence>
<dbReference type="InterPro" id="IPR036396">
    <property type="entry name" value="Cyt_P450_sf"/>
</dbReference>
<evidence type="ECO:0000313" key="29">
    <source>
        <dbReference type="Proteomes" id="UP000604825"/>
    </source>
</evidence>
<dbReference type="EC" id="1.14.14.154" evidence="19"/>
<name>A0A811R646_9POAL</name>
<dbReference type="PANTHER" id="PTHR24304:SF2">
    <property type="entry name" value="24-HYDROXYCHOLESTEROL 7-ALPHA-HYDROXYLASE"/>
    <property type="match status" value="1"/>
</dbReference>
<evidence type="ECO:0000256" key="7">
    <source>
        <dbReference type="ARBA" id="ARBA00022679"/>
    </source>
</evidence>
<evidence type="ECO:0000256" key="18">
    <source>
        <dbReference type="ARBA" id="ARBA00037887"/>
    </source>
</evidence>
<evidence type="ECO:0000256" key="16">
    <source>
        <dbReference type="ARBA" id="ARBA00023166"/>
    </source>
</evidence>
<keyword evidence="11 26" id="KW-0408">Iron</keyword>
<dbReference type="GO" id="GO:0032259">
    <property type="term" value="P:methylation"/>
    <property type="evidence" value="ECO:0007669"/>
    <property type="project" value="UniProtKB-KW"/>
</dbReference>
<keyword evidence="15" id="KW-0472">Membrane</keyword>
<dbReference type="GO" id="GO:0020037">
    <property type="term" value="F:heme binding"/>
    <property type="evidence" value="ECO:0007669"/>
    <property type="project" value="InterPro"/>
</dbReference>
<comment type="catalytic activity">
    <reaction evidence="23">
        <text>a 14alpha-methyl steroid + 3 reduced [NADPH--hemoprotein reductase] + 3 O2 = a Delta(14) steroid + formate + 3 oxidized [NADPH--hemoprotein reductase] + 4 H2O + 4 H(+)</text>
        <dbReference type="Rhea" id="RHEA:54028"/>
        <dbReference type="Rhea" id="RHEA-COMP:11964"/>
        <dbReference type="Rhea" id="RHEA-COMP:11965"/>
        <dbReference type="ChEBI" id="CHEBI:15377"/>
        <dbReference type="ChEBI" id="CHEBI:15378"/>
        <dbReference type="ChEBI" id="CHEBI:15379"/>
        <dbReference type="ChEBI" id="CHEBI:15740"/>
        <dbReference type="ChEBI" id="CHEBI:57618"/>
        <dbReference type="ChEBI" id="CHEBI:58210"/>
        <dbReference type="ChEBI" id="CHEBI:138029"/>
        <dbReference type="ChEBI" id="CHEBI:138031"/>
        <dbReference type="EC" id="1.14.14.154"/>
    </reaction>
</comment>
<accession>A0A811R646</accession>
<dbReference type="InterPro" id="IPR050529">
    <property type="entry name" value="CYP450_sterol_14alpha_dmase"/>
</dbReference>
<evidence type="ECO:0000256" key="24">
    <source>
        <dbReference type="ARBA" id="ARBA00058467"/>
    </source>
</evidence>
<evidence type="ECO:0000256" key="27">
    <source>
        <dbReference type="RuleBase" id="RU000461"/>
    </source>
</evidence>
<organism evidence="28 29">
    <name type="scientific">Miscanthus lutarioriparius</name>
    <dbReference type="NCBI Taxonomy" id="422564"/>
    <lineage>
        <taxon>Eukaryota</taxon>
        <taxon>Viridiplantae</taxon>
        <taxon>Streptophyta</taxon>
        <taxon>Embryophyta</taxon>
        <taxon>Tracheophyta</taxon>
        <taxon>Spermatophyta</taxon>
        <taxon>Magnoliopsida</taxon>
        <taxon>Liliopsida</taxon>
        <taxon>Poales</taxon>
        <taxon>Poaceae</taxon>
        <taxon>PACMAD clade</taxon>
        <taxon>Panicoideae</taxon>
        <taxon>Andropogonodae</taxon>
        <taxon>Andropogoneae</taxon>
        <taxon>Saccharinae</taxon>
        <taxon>Miscanthus</taxon>
    </lineage>
</organism>
<keyword evidence="14" id="KW-0443">Lipid metabolism</keyword>
<evidence type="ECO:0000256" key="13">
    <source>
        <dbReference type="ARBA" id="ARBA00023033"/>
    </source>
</evidence>
<dbReference type="Gene3D" id="1.10.630.10">
    <property type="entry name" value="Cytochrome P450"/>
    <property type="match status" value="1"/>
</dbReference>
<evidence type="ECO:0000256" key="15">
    <source>
        <dbReference type="ARBA" id="ARBA00023136"/>
    </source>
</evidence>
<keyword evidence="5" id="KW-0489">Methyltransferase</keyword>
<keyword evidence="13 27" id="KW-0503">Monooxygenase</keyword>
<keyword evidence="16" id="KW-1207">Sterol metabolism</keyword>
<keyword evidence="17" id="KW-0753">Steroid metabolism</keyword>
<reference evidence="28" key="1">
    <citation type="submission" date="2020-10" db="EMBL/GenBank/DDBJ databases">
        <authorList>
            <person name="Han B."/>
            <person name="Lu T."/>
            <person name="Zhao Q."/>
            <person name="Huang X."/>
            <person name="Zhao Y."/>
        </authorList>
    </citation>
    <scope>NUCLEOTIDE SEQUENCE</scope>
</reference>
<dbReference type="PROSITE" id="PS00086">
    <property type="entry name" value="CYTOCHROME_P450"/>
    <property type="match status" value="1"/>
</dbReference>
<evidence type="ECO:0000256" key="10">
    <source>
        <dbReference type="ARBA" id="ARBA00023002"/>
    </source>
</evidence>
<keyword evidence="29" id="KW-1185">Reference proteome</keyword>
<evidence type="ECO:0000256" key="22">
    <source>
        <dbReference type="ARBA" id="ARBA00042983"/>
    </source>
</evidence>
<evidence type="ECO:0000256" key="4">
    <source>
        <dbReference type="ARBA" id="ARBA00022516"/>
    </source>
</evidence>
<evidence type="ECO:0000256" key="2">
    <source>
        <dbReference type="ARBA" id="ARBA00004167"/>
    </source>
</evidence>
<keyword evidence="8 26" id="KW-0479">Metal-binding</keyword>
<dbReference type="InterPro" id="IPR017972">
    <property type="entry name" value="Cyt_P450_CS"/>
</dbReference>
<keyword evidence="12" id="KW-0756">Sterol biosynthesis</keyword>
<dbReference type="PANTHER" id="PTHR24304">
    <property type="entry name" value="CYTOCHROME P450 FAMILY 7"/>
    <property type="match status" value="1"/>
</dbReference>
<comment type="pathway">
    <text evidence="18">Steroid biosynthesis; zymosterol biosynthesis; zymosterol from lanosterol: step 1/6.</text>
</comment>
<evidence type="ECO:0000256" key="26">
    <source>
        <dbReference type="PIRSR" id="PIRSR602403-1"/>
    </source>
</evidence>
<comment type="cofactor">
    <cofactor evidence="1 26">
        <name>heme</name>
        <dbReference type="ChEBI" id="CHEBI:30413"/>
    </cofactor>
</comment>
<evidence type="ECO:0000256" key="17">
    <source>
        <dbReference type="ARBA" id="ARBA00023221"/>
    </source>
</evidence>
<keyword evidence="4" id="KW-0444">Lipid biosynthesis</keyword>
<comment type="function">
    <text evidence="24">Catalyzes the 14-alpha demethylation of obtusifoliol to 4 alpha-methyl-5 alpha-ergosta-8,14,24(28)-trien-3 beta-ol.</text>
</comment>
<evidence type="ECO:0000256" key="23">
    <source>
        <dbReference type="ARBA" id="ARBA00051013"/>
    </source>
</evidence>
<sequence>MDLMIIVAACLTIAILYATTKMVQRRTLPETKQGPSLPPVVSTVSLLAYVPTLVRSGLPAVIDHLHTKLGSVFTMSLFGLKKVTFLVGPEVTAHFFQGSESEIRQSSIYKVTVPVFGRGVLYDVDLATRSRQISFCIDSVKPMNLRGHVDSMVHEVEDYFAQWGQHGVVDIKHEMGHLILLIANRCLLGKQFRENVFDEEVSTLVHELFENGFHLISLFFPHLPIPPHRRRDKARAKLGEIIHKVVRSRRSSAAGRAAENDDVLQRFMDSKYINGRSMTESEIAGLLVCLMFTAQHTSSSASTWTGACLLSHGGSSYLAAAVEEQKRVMERHGERVDYSVLQEMGTLHCCIKEALRLHPPANLLIRHASKGFSVRTREGDRFDIPKGHTLATCTTVGNRLPYIYKDPHVYDPSRFGPGREEDKVGGKFSYTPFSAGRHACLGKDFAYMQIKVIWTHLLRNFELELISPFPEEEWEKLAPGPRRKVMVSYKRRRLLP</sequence>
<evidence type="ECO:0000256" key="5">
    <source>
        <dbReference type="ARBA" id="ARBA00022603"/>
    </source>
</evidence>
<dbReference type="InterPro" id="IPR001128">
    <property type="entry name" value="Cyt_P450"/>
</dbReference>
<keyword evidence="7" id="KW-0808">Transferase</keyword>
<evidence type="ECO:0000256" key="6">
    <source>
        <dbReference type="ARBA" id="ARBA00022617"/>
    </source>
</evidence>
<evidence type="ECO:0000256" key="8">
    <source>
        <dbReference type="ARBA" id="ARBA00022723"/>
    </source>
</evidence>
<evidence type="ECO:0000256" key="19">
    <source>
        <dbReference type="ARBA" id="ARBA00038974"/>
    </source>
</evidence>
<comment type="caution">
    <text evidence="28">The sequence shown here is derived from an EMBL/GenBank/DDBJ whole genome shotgun (WGS) entry which is preliminary data.</text>
</comment>
<dbReference type="CDD" id="cd11042">
    <property type="entry name" value="CYP51-like"/>
    <property type="match status" value="1"/>
</dbReference>
<evidence type="ECO:0000256" key="21">
    <source>
        <dbReference type="ARBA" id="ARBA00042513"/>
    </source>
</evidence>
<dbReference type="GO" id="GO:0008168">
    <property type="term" value="F:methyltransferase activity"/>
    <property type="evidence" value="ECO:0007669"/>
    <property type="project" value="UniProtKB-KW"/>
</dbReference>
<dbReference type="SUPFAM" id="SSF48264">
    <property type="entry name" value="Cytochrome P450"/>
    <property type="match status" value="1"/>
</dbReference>
<evidence type="ECO:0000256" key="25">
    <source>
        <dbReference type="ARBA" id="ARBA00072797"/>
    </source>
</evidence>
<gene>
    <name evidence="28" type="ORF">NCGR_LOCUS48852</name>
</gene>
<evidence type="ECO:0000256" key="9">
    <source>
        <dbReference type="ARBA" id="ARBA00022955"/>
    </source>
</evidence>
<dbReference type="PRINTS" id="PR00465">
    <property type="entry name" value="EP450IV"/>
</dbReference>
<comment type="similarity">
    <text evidence="3 27">Belongs to the cytochrome P450 family.</text>
</comment>
<dbReference type="EMBL" id="CAJGYO010000013">
    <property type="protein sequence ID" value="CAD6265547.1"/>
    <property type="molecule type" value="Genomic_DNA"/>
</dbReference>
<dbReference type="GO" id="GO:0016126">
    <property type="term" value="P:sterol biosynthetic process"/>
    <property type="evidence" value="ECO:0007669"/>
    <property type="project" value="UniProtKB-KW"/>
</dbReference>
<dbReference type="GO" id="GO:0005506">
    <property type="term" value="F:iron ion binding"/>
    <property type="evidence" value="ECO:0007669"/>
    <property type="project" value="InterPro"/>
</dbReference>
<dbReference type="Proteomes" id="UP000604825">
    <property type="component" value="Unassembled WGS sequence"/>
</dbReference>
<keyword evidence="10 27" id="KW-0560">Oxidoreductase</keyword>
<dbReference type="PRINTS" id="PR00385">
    <property type="entry name" value="P450"/>
</dbReference>
<dbReference type="AlphaFoldDB" id="A0A811R646"/>
<dbReference type="GO" id="GO:0016020">
    <property type="term" value="C:membrane"/>
    <property type="evidence" value="ECO:0007669"/>
    <property type="project" value="UniProtKB-SubCell"/>
</dbReference>
<evidence type="ECO:0000256" key="1">
    <source>
        <dbReference type="ARBA" id="ARBA00001971"/>
    </source>
</evidence>
<dbReference type="InterPro" id="IPR002403">
    <property type="entry name" value="Cyt_P450_E_grp-IV"/>
</dbReference>
<dbReference type="OrthoDB" id="1055148at2759"/>